<dbReference type="Pfam" id="PF02811">
    <property type="entry name" value="PHP"/>
    <property type="match status" value="1"/>
</dbReference>
<evidence type="ECO:0000259" key="1">
    <source>
        <dbReference type="SMART" id="SM00481"/>
    </source>
</evidence>
<dbReference type="InterPro" id="IPR004013">
    <property type="entry name" value="PHP_dom"/>
</dbReference>
<name>F8UH90_9ZZZZ</name>
<feature type="domain" description="Polymerase/histidinol phosphatase N-terminal" evidence="1">
    <location>
        <begin position="2"/>
        <end position="69"/>
    </location>
</feature>
<reference evidence="2" key="1">
    <citation type="submission" date="2011-04" db="EMBL/GenBank/DDBJ databases">
        <title>Taxonomic and functional metagenomic profiling of the microbial community in the anoxic sediment of a brackish shallow lake (Laguna de Carrizo Central Spain).</title>
        <authorList>
            <consortium name="CONSOLIDER consortium CSD2007-00005"/>
            <person name="Guazzaroni M.-E."/>
            <person name="Richter M."/>
            <person name="Garcia-Salamanca A."/>
            <person name="Yarza P."/>
            <person name="Ferrer M."/>
        </authorList>
    </citation>
    <scope>NUCLEOTIDE SEQUENCE</scope>
</reference>
<dbReference type="PANTHER" id="PTHR42924:SF3">
    <property type="entry name" value="POLYMERASE_HISTIDINOL PHOSPHATASE N-TERMINAL DOMAIN-CONTAINING PROTEIN"/>
    <property type="match status" value="1"/>
</dbReference>
<dbReference type="SUPFAM" id="SSF89550">
    <property type="entry name" value="PHP domain-like"/>
    <property type="match status" value="1"/>
</dbReference>
<dbReference type="SMART" id="SM00481">
    <property type="entry name" value="POLIIIAc"/>
    <property type="match status" value="1"/>
</dbReference>
<dbReference type="PANTHER" id="PTHR42924">
    <property type="entry name" value="EXONUCLEASE"/>
    <property type="match status" value="1"/>
</dbReference>
<dbReference type="GO" id="GO:0004534">
    <property type="term" value="F:5'-3' RNA exonuclease activity"/>
    <property type="evidence" value="ECO:0007669"/>
    <property type="project" value="TreeGrafter"/>
</dbReference>
<organism evidence="2">
    <name type="scientific">uncultured microorganism</name>
    <dbReference type="NCBI Taxonomy" id="358574"/>
    <lineage>
        <taxon>unclassified sequences</taxon>
        <taxon>environmental samples</taxon>
    </lineage>
</organism>
<sequence length="283" mass="31029">MIDLHSHSRASDGSYSPTELVRHAFAEGVSVLALTDHDSISGNEEAAAAAADLPGPFRFLAGIELNIEWKPGECHLLGLGLTNSNPDLVRLLVQLNEDRRNRNREIAEKMKLGGIDIDLERVEAIAGGGTVGRPHFAQFLVETKVVKNRQQAFDRYLAKDRPYFFDRKSISLDEGIAAIRASGGVPVLAHPLSLYVSWGHMTEIITGFKERGIAGLEAWHPAARIVDCERLEALARTLGLCVTAGSDFHGAARPDRKIGKTAGRREIADRYFTEELEPLLSTL</sequence>
<dbReference type="Gene3D" id="1.10.150.650">
    <property type="match status" value="1"/>
</dbReference>
<dbReference type="InterPro" id="IPR052018">
    <property type="entry name" value="PHP_domain"/>
</dbReference>
<accession>F8UH90</accession>
<dbReference type="EMBL" id="JF805099">
    <property type="protein sequence ID" value="AEI30397.1"/>
    <property type="molecule type" value="Genomic_DNA"/>
</dbReference>
<dbReference type="InterPro" id="IPR003141">
    <property type="entry name" value="Pol/His_phosphatase_N"/>
</dbReference>
<protein>
    <submittedName>
        <fullName evidence="2">Phosphotransferase domain-containing protein</fullName>
    </submittedName>
</protein>
<dbReference type="GO" id="GO:0035312">
    <property type="term" value="F:5'-3' DNA exonuclease activity"/>
    <property type="evidence" value="ECO:0007669"/>
    <property type="project" value="TreeGrafter"/>
</dbReference>
<dbReference type="InterPro" id="IPR016195">
    <property type="entry name" value="Pol/histidinol_Pase-like"/>
</dbReference>
<gene>
    <name evidence="2" type="ORF">LDC_03552</name>
</gene>
<evidence type="ECO:0000313" key="2">
    <source>
        <dbReference type="EMBL" id="AEI30397.1"/>
    </source>
</evidence>
<dbReference type="AlphaFoldDB" id="F8UH90"/>
<dbReference type="Gene3D" id="3.20.20.140">
    <property type="entry name" value="Metal-dependent hydrolases"/>
    <property type="match status" value="1"/>
</dbReference>
<dbReference type="CDD" id="cd07438">
    <property type="entry name" value="PHP_HisPPase_AMP"/>
    <property type="match status" value="1"/>
</dbReference>
<proteinExistence type="predicted"/>
<keyword evidence="2" id="KW-0808">Transferase</keyword>
<dbReference type="GO" id="GO:0016740">
    <property type="term" value="F:transferase activity"/>
    <property type="evidence" value="ECO:0007669"/>
    <property type="project" value="UniProtKB-KW"/>
</dbReference>